<dbReference type="Proteomes" id="UP000663825">
    <property type="component" value="Unassembled WGS sequence"/>
</dbReference>
<dbReference type="PROSITE" id="PS50216">
    <property type="entry name" value="DHHC"/>
    <property type="match status" value="1"/>
</dbReference>
<dbReference type="GO" id="GO:0005506">
    <property type="term" value="F:iron ion binding"/>
    <property type="evidence" value="ECO:0007669"/>
    <property type="project" value="InterPro"/>
</dbReference>
<evidence type="ECO:0000313" key="21">
    <source>
        <dbReference type="Proteomes" id="UP000663873"/>
    </source>
</evidence>
<evidence type="ECO:0000313" key="19">
    <source>
        <dbReference type="EMBL" id="CAF4534052.1"/>
    </source>
</evidence>
<keyword evidence="4" id="KW-0963">Cytoplasm</keyword>
<dbReference type="Proteomes" id="UP000663865">
    <property type="component" value="Unassembled WGS sequence"/>
</dbReference>
<comment type="caution">
    <text evidence="18">The sequence shown here is derived from an EMBL/GenBank/DDBJ whole genome shotgun (WGS) entry which is preliminary data.</text>
</comment>
<proteinExistence type="inferred from homology"/>
<dbReference type="Proteomes" id="UP000663833">
    <property type="component" value="Unassembled WGS sequence"/>
</dbReference>
<dbReference type="InterPro" id="IPR041370">
    <property type="entry name" value="Mlase_EEF1AKMT1/ZCCHC4"/>
</dbReference>
<dbReference type="EMBL" id="CAJOBP010000032">
    <property type="protein sequence ID" value="CAF4106197.1"/>
    <property type="molecule type" value="Genomic_DNA"/>
</dbReference>
<evidence type="ECO:0000256" key="8">
    <source>
        <dbReference type="ARBA" id="ARBA00023136"/>
    </source>
</evidence>
<evidence type="ECO:0000313" key="17">
    <source>
        <dbReference type="EMBL" id="CAF4301722.1"/>
    </source>
</evidence>
<dbReference type="InterPro" id="IPR017972">
    <property type="entry name" value="Cyt_P450_CS"/>
</dbReference>
<keyword evidence="9" id="KW-0408">Iron</keyword>
<dbReference type="PRINTS" id="PR00385">
    <property type="entry name" value="P450"/>
</dbReference>
<evidence type="ECO:0000313" key="13">
    <source>
        <dbReference type="EMBL" id="CAF3495502.1"/>
    </source>
</evidence>
<feature type="binding site" description="axial binding residue" evidence="9">
    <location>
        <position position="444"/>
    </location>
    <ligand>
        <name>heme</name>
        <dbReference type="ChEBI" id="CHEBI:30413"/>
    </ligand>
    <ligandPart>
        <name>Fe</name>
        <dbReference type="ChEBI" id="CHEBI:18248"/>
    </ligandPart>
</feature>
<protein>
    <recommendedName>
        <fullName evidence="22">Cytochrome P450</fullName>
    </recommendedName>
</protein>
<evidence type="ECO:0000256" key="1">
    <source>
        <dbReference type="ARBA" id="ARBA00004496"/>
    </source>
</evidence>
<keyword evidence="8" id="KW-0472">Membrane</keyword>
<evidence type="ECO:0000256" key="2">
    <source>
        <dbReference type="ARBA" id="ARBA00004586"/>
    </source>
</evidence>
<dbReference type="InterPro" id="IPR001128">
    <property type="entry name" value="Cyt_P450"/>
</dbReference>
<dbReference type="OrthoDB" id="1470350at2759"/>
<evidence type="ECO:0000313" key="11">
    <source>
        <dbReference type="EMBL" id="CAF3346170.1"/>
    </source>
</evidence>
<comment type="similarity">
    <text evidence="3">Belongs to the cytochrome P450 family.</text>
</comment>
<organism evidence="18 20">
    <name type="scientific">Rotaria socialis</name>
    <dbReference type="NCBI Taxonomy" id="392032"/>
    <lineage>
        <taxon>Eukaryota</taxon>
        <taxon>Metazoa</taxon>
        <taxon>Spiralia</taxon>
        <taxon>Gnathifera</taxon>
        <taxon>Rotifera</taxon>
        <taxon>Eurotatoria</taxon>
        <taxon>Bdelloidea</taxon>
        <taxon>Philodinida</taxon>
        <taxon>Philodinidae</taxon>
        <taxon>Rotaria</taxon>
    </lineage>
</organism>
<dbReference type="PROSITE" id="PS00086">
    <property type="entry name" value="CYTOCHROME_P450"/>
    <property type="match status" value="1"/>
</dbReference>
<dbReference type="Proteomes" id="UP000663862">
    <property type="component" value="Unassembled WGS sequence"/>
</dbReference>
<dbReference type="Pfam" id="PF10237">
    <property type="entry name" value="N6-adenineMlase"/>
    <property type="match status" value="1"/>
</dbReference>
<dbReference type="EMBL" id="CAJNYV010002710">
    <property type="protein sequence ID" value="CAF3495502.1"/>
    <property type="molecule type" value="Genomic_DNA"/>
</dbReference>
<evidence type="ECO:0000256" key="5">
    <source>
        <dbReference type="ARBA" id="ARBA00022603"/>
    </source>
</evidence>
<dbReference type="PANTHER" id="PTHR24291">
    <property type="entry name" value="CYTOCHROME P450 FAMILY 4"/>
    <property type="match status" value="1"/>
</dbReference>
<dbReference type="EMBL" id="CAJNYU010000644">
    <property type="protein sequence ID" value="CAF3378773.1"/>
    <property type="molecule type" value="Genomic_DNA"/>
</dbReference>
<accession>A0A820WYP6</accession>
<evidence type="ECO:0000256" key="4">
    <source>
        <dbReference type="ARBA" id="ARBA00022490"/>
    </source>
</evidence>
<evidence type="ECO:0000313" key="16">
    <source>
        <dbReference type="EMBL" id="CAF4156194.1"/>
    </source>
</evidence>
<dbReference type="Proteomes" id="UP000663869">
    <property type="component" value="Unassembled WGS sequence"/>
</dbReference>
<evidence type="ECO:0000256" key="3">
    <source>
        <dbReference type="ARBA" id="ARBA00010617"/>
    </source>
</evidence>
<evidence type="ECO:0000313" key="18">
    <source>
        <dbReference type="EMBL" id="CAF4523925.1"/>
    </source>
</evidence>
<dbReference type="GO" id="GO:0004497">
    <property type="term" value="F:monooxygenase activity"/>
    <property type="evidence" value="ECO:0007669"/>
    <property type="project" value="InterPro"/>
</dbReference>
<dbReference type="PANTHER" id="PTHR24291:SF189">
    <property type="entry name" value="CYTOCHROME P450 4C3-RELATED"/>
    <property type="match status" value="1"/>
</dbReference>
<dbReference type="Gene3D" id="1.10.630.10">
    <property type="entry name" value="Cytochrome P450"/>
    <property type="match status" value="1"/>
</dbReference>
<keyword evidence="7" id="KW-0256">Endoplasmic reticulum</keyword>
<name>A0A820WYP6_9BILA</name>
<reference evidence="18" key="1">
    <citation type="submission" date="2021-02" db="EMBL/GenBank/DDBJ databases">
        <authorList>
            <person name="Nowell W R."/>
        </authorList>
    </citation>
    <scope>NUCLEOTIDE SEQUENCE</scope>
</reference>
<dbReference type="GO" id="GO:0008168">
    <property type="term" value="F:methyltransferase activity"/>
    <property type="evidence" value="ECO:0007669"/>
    <property type="project" value="UniProtKB-KW"/>
</dbReference>
<keyword evidence="5" id="KW-0489">Methyltransferase</keyword>
<dbReference type="SUPFAM" id="SSF48264">
    <property type="entry name" value="Cytochrome P450"/>
    <property type="match status" value="1"/>
</dbReference>
<comment type="cofactor">
    <cofactor evidence="9">
        <name>heme</name>
        <dbReference type="ChEBI" id="CHEBI:30413"/>
    </cofactor>
</comment>
<evidence type="ECO:0000313" key="10">
    <source>
        <dbReference type="EMBL" id="CAF3334926.1"/>
    </source>
</evidence>
<evidence type="ECO:0000256" key="7">
    <source>
        <dbReference type="ARBA" id="ARBA00022824"/>
    </source>
</evidence>
<keyword evidence="9" id="KW-0349">Heme</keyword>
<dbReference type="InterPro" id="IPR002401">
    <property type="entry name" value="Cyt_P450_E_grp-I"/>
</dbReference>
<gene>
    <name evidence="12" type="ORF">FME351_LOCUS7038</name>
    <name evidence="14" type="ORF">GRG538_LOCUS17899</name>
    <name evidence="16" type="ORF">HFQ381_LOCUS4665</name>
    <name evidence="13" type="ORF">KIK155_LOCUS15437</name>
    <name evidence="10" type="ORF">LUA448_LOCUS11562</name>
    <name evidence="18" type="ORF">QYT958_LOCUS6389</name>
    <name evidence="11" type="ORF">TIS948_LOCUS22837</name>
    <name evidence="19" type="ORF">TOA249_LOCUS5959</name>
    <name evidence="17" type="ORF">TSG867_LOCUS6298</name>
    <name evidence="15" type="ORF">UJA718_LOCUS620</name>
</gene>
<evidence type="ECO:0000256" key="6">
    <source>
        <dbReference type="ARBA" id="ARBA00022679"/>
    </source>
</evidence>
<evidence type="ECO:0000313" key="14">
    <source>
        <dbReference type="EMBL" id="CAF3506112.1"/>
    </source>
</evidence>
<evidence type="ECO:0000313" key="20">
    <source>
        <dbReference type="Proteomes" id="UP000663848"/>
    </source>
</evidence>
<dbReference type="GO" id="GO:0005789">
    <property type="term" value="C:endoplasmic reticulum membrane"/>
    <property type="evidence" value="ECO:0007669"/>
    <property type="project" value="UniProtKB-SubCell"/>
</dbReference>
<dbReference type="Proteomes" id="UP000663838">
    <property type="component" value="Unassembled WGS sequence"/>
</dbReference>
<dbReference type="Proteomes" id="UP000663872">
    <property type="component" value="Unassembled WGS sequence"/>
</dbReference>
<evidence type="ECO:0000313" key="15">
    <source>
        <dbReference type="EMBL" id="CAF4106197.1"/>
    </source>
</evidence>
<evidence type="ECO:0008006" key="22">
    <source>
        <dbReference type="Google" id="ProtNLM"/>
    </source>
</evidence>
<dbReference type="EMBL" id="CAJOBS010000246">
    <property type="protein sequence ID" value="CAF4534052.1"/>
    <property type="molecule type" value="Genomic_DNA"/>
</dbReference>
<dbReference type="EMBL" id="CAJNXB010003902">
    <property type="protein sequence ID" value="CAF3346170.1"/>
    <property type="molecule type" value="Genomic_DNA"/>
</dbReference>
<dbReference type="GO" id="GO:0020037">
    <property type="term" value="F:heme binding"/>
    <property type="evidence" value="ECO:0007669"/>
    <property type="project" value="InterPro"/>
</dbReference>
<dbReference type="Proteomes" id="UP000663851">
    <property type="component" value="Unassembled WGS sequence"/>
</dbReference>
<dbReference type="GO" id="GO:0032259">
    <property type="term" value="P:methylation"/>
    <property type="evidence" value="ECO:0007669"/>
    <property type="project" value="UniProtKB-KW"/>
</dbReference>
<dbReference type="Proteomes" id="UP000663848">
    <property type="component" value="Unassembled WGS sequence"/>
</dbReference>
<evidence type="ECO:0000256" key="9">
    <source>
        <dbReference type="PIRSR" id="PIRSR602401-1"/>
    </source>
</evidence>
<sequence>MALISFTSFIIIFLIFLIARLKPWLVNYFKLIKNYGHVPCPRYRLPILGNLFSLPLNPYRFSRKLDQFYEESKTNILYCLWLGTYPLVAFFHPVGLEHFFTGSKHITKSPDYLFLHPWLRTGLLTSAGAKWKNRRRIITPAFHDKELLNNFVDIYNEQSAVLVQRLASLKSEKEVNLYPYIASCALDIICEAAMGLNIGAQHDKNSQYVDAVLKLTDILLKRQRMPWLWPDLIFKILPQGRAHDRYLKIVHQFTKSVIDDRAQAFHADEIRNKRSAFLDLLLKQMHDEQLTLVDIQEEVDTFMFEGHDTTAAAINFTCFMIASHPEVQQKLHDEIDRIFGNDHDRPSTTEDLNELNYLECVIKETLRLFPSVPFIAREVQEDFTYNDYKILQGSTAVLFIYYIHRDPKHFPDPERFDPDRFLPENSHDRAAYAFVPFSAGSRNCIGQRFALLEEKAMLSSILRRFKLKTSQKRDELNLSFEIILRSEHDRMTKASIEIDFSENIEINHPKCVHGPTLLFHSSTSKFFACSACRDRQECDIFIPYDERNEKGSKKMIQQNQREYERFKKHIQTLQKKRKIFNKKLNIYYCYTCSILFSEKKQSNHIDHECTESLNRQQLRQPCQYVLQPLEKKRTNAQFFFSQTFIDYLINEIISKNSWDSVICIGCPTIFENLHRSSSTKSIQTYLLDYDYRLCSFYSTKQMLIYNMFNGHIFSKKKYFQEKFLKTIKNCLIVIDPPFGGFHRALSYSIEKLFQLSDINRDIILFNPYFLEKWIIDAFPNLKMLDYKIEYSSISTLNLCRGRKGSPVRMFTDISRSKFPPLDDVNYKYCFECDLYTLLTNQHCFECQSCTSKDGLPYKHCSLCKRCVKAERVHCNNCNVCHLANQCMTNISKRKNESSDDQTKKIKV</sequence>
<keyword evidence="6" id="KW-0808">Transferase</keyword>
<keyword evidence="21" id="KW-1185">Reference proteome</keyword>
<dbReference type="EMBL" id="CAJOBQ010000232">
    <property type="protein sequence ID" value="CAF4301722.1"/>
    <property type="molecule type" value="Genomic_DNA"/>
</dbReference>
<dbReference type="PRINTS" id="PR00463">
    <property type="entry name" value="EP450I"/>
</dbReference>
<evidence type="ECO:0000313" key="12">
    <source>
        <dbReference type="EMBL" id="CAF3378773.1"/>
    </source>
</evidence>
<dbReference type="EMBL" id="CAJOBO010000187">
    <property type="protein sequence ID" value="CAF4156194.1"/>
    <property type="molecule type" value="Genomic_DNA"/>
</dbReference>
<dbReference type="InterPro" id="IPR036396">
    <property type="entry name" value="Cyt_P450_sf"/>
</dbReference>
<dbReference type="EMBL" id="CAJOBR010000565">
    <property type="protein sequence ID" value="CAF4523925.1"/>
    <property type="molecule type" value="Genomic_DNA"/>
</dbReference>
<dbReference type="InterPro" id="IPR050196">
    <property type="entry name" value="Cytochrome_P450_Monoox"/>
</dbReference>
<keyword evidence="9" id="KW-0479">Metal-binding</keyword>
<dbReference type="Pfam" id="PF00067">
    <property type="entry name" value="p450"/>
    <property type="match status" value="1"/>
</dbReference>
<dbReference type="AlphaFoldDB" id="A0A820WYP6"/>
<dbReference type="GO" id="GO:0016705">
    <property type="term" value="F:oxidoreductase activity, acting on paired donors, with incorporation or reduction of molecular oxygen"/>
    <property type="evidence" value="ECO:0007669"/>
    <property type="project" value="InterPro"/>
</dbReference>
<comment type="subcellular location">
    <subcellularLocation>
        <location evidence="1">Cytoplasm</location>
    </subcellularLocation>
    <subcellularLocation>
        <location evidence="2">Endoplasmic reticulum membrane</location>
    </subcellularLocation>
</comment>
<dbReference type="EMBL" id="CAJNYD010001400">
    <property type="protein sequence ID" value="CAF3334926.1"/>
    <property type="molecule type" value="Genomic_DNA"/>
</dbReference>
<dbReference type="Proteomes" id="UP000663873">
    <property type="component" value="Unassembled WGS sequence"/>
</dbReference>
<dbReference type="EMBL" id="CAJNYT010002939">
    <property type="protein sequence ID" value="CAF3506112.1"/>
    <property type="molecule type" value="Genomic_DNA"/>
</dbReference>